<dbReference type="InterPro" id="IPR001478">
    <property type="entry name" value="PDZ"/>
</dbReference>
<comment type="caution">
    <text evidence="4">The sequence shown here is derived from an EMBL/GenBank/DDBJ whole genome shotgun (WGS) entry which is preliminary data.</text>
</comment>
<dbReference type="Pfam" id="PF00595">
    <property type="entry name" value="PDZ"/>
    <property type="match status" value="1"/>
</dbReference>
<organism evidence="4 5">
    <name type="scientific">Cichlidogyrus casuarinus</name>
    <dbReference type="NCBI Taxonomy" id="1844966"/>
    <lineage>
        <taxon>Eukaryota</taxon>
        <taxon>Metazoa</taxon>
        <taxon>Spiralia</taxon>
        <taxon>Lophotrochozoa</taxon>
        <taxon>Platyhelminthes</taxon>
        <taxon>Monogenea</taxon>
        <taxon>Monopisthocotylea</taxon>
        <taxon>Dactylogyridea</taxon>
        <taxon>Ancyrocephalidae</taxon>
        <taxon>Cichlidogyrus</taxon>
    </lineage>
</organism>
<protein>
    <recommendedName>
        <fullName evidence="3">PDZ domain-containing protein</fullName>
    </recommendedName>
</protein>
<gene>
    <name evidence="4" type="ORF">Ciccas_002443</name>
</gene>
<dbReference type="InterPro" id="IPR036034">
    <property type="entry name" value="PDZ_sf"/>
</dbReference>
<feature type="domain" description="PDZ" evidence="3">
    <location>
        <begin position="5"/>
        <end position="89"/>
    </location>
</feature>
<evidence type="ECO:0000256" key="2">
    <source>
        <dbReference type="ARBA" id="ARBA00023136"/>
    </source>
</evidence>
<dbReference type="SUPFAM" id="SSF50156">
    <property type="entry name" value="PDZ domain-like"/>
    <property type="match status" value="1"/>
</dbReference>
<evidence type="ECO:0000313" key="4">
    <source>
        <dbReference type="EMBL" id="KAL3318881.1"/>
    </source>
</evidence>
<dbReference type="InterPro" id="IPR050614">
    <property type="entry name" value="Synaptic_Scaffolding_LAP-MAGUK"/>
</dbReference>
<dbReference type="PROSITE" id="PS50106">
    <property type="entry name" value="PDZ"/>
    <property type="match status" value="1"/>
</dbReference>
<dbReference type="EMBL" id="JBJKFK010000193">
    <property type="protein sequence ID" value="KAL3318881.1"/>
    <property type="molecule type" value="Genomic_DNA"/>
</dbReference>
<dbReference type="PANTHER" id="PTHR23119">
    <property type="entry name" value="DISCS LARGE"/>
    <property type="match status" value="1"/>
</dbReference>
<dbReference type="Gene3D" id="2.30.42.10">
    <property type="match status" value="1"/>
</dbReference>
<keyword evidence="5" id="KW-1185">Reference proteome</keyword>
<evidence type="ECO:0000313" key="5">
    <source>
        <dbReference type="Proteomes" id="UP001626550"/>
    </source>
</evidence>
<proteinExistence type="predicted"/>
<reference evidence="4 5" key="1">
    <citation type="submission" date="2024-11" db="EMBL/GenBank/DDBJ databases">
        <title>Adaptive evolution of stress response genes in parasites aligns with host niche diversity.</title>
        <authorList>
            <person name="Hahn C."/>
            <person name="Resl P."/>
        </authorList>
    </citation>
    <scope>NUCLEOTIDE SEQUENCE [LARGE SCALE GENOMIC DNA]</scope>
    <source>
        <strain evidence="4">EGGRZ-B1_66</strain>
        <tissue evidence="4">Body</tissue>
    </source>
</reference>
<evidence type="ECO:0000259" key="3">
    <source>
        <dbReference type="PROSITE" id="PS50106"/>
    </source>
</evidence>
<dbReference type="SMART" id="SM00228">
    <property type="entry name" value="PDZ"/>
    <property type="match status" value="1"/>
</dbReference>
<sequence length="91" mass="9989">MSYVDVFIKRNCRRDLGFSISGGCDRVSGNSAIFVSDVIENSPVQGKLHVGDVIISINGTSLLDSSHERAVYLLKSASEDIFLKVLRQKSE</sequence>
<name>A0ABD2QJF7_9PLAT</name>
<comment type="subcellular location">
    <subcellularLocation>
        <location evidence="1">Membrane</location>
    </subcellularLocation>
</comment>
<accession>A0ABD2QJF7</accession>
<dbReference type="AlphaFoldDB" id="A0ABD2QJF7"/>
<dbReference type="CDD" id="cd00136">
    <property type="entry name" value="PDZ_canonical"/>
    <property type="match status" value="1"/>
</dbReference>
<dbReference type="Proteomes" id="UP001626550">
    <property type="component" value="Unassembled WGS sequence"/>
</dbReference>
<keyword evidence="2" id="KW-0472">Membrane</keyword>
<dbReference type="PANTHER" id="PTHR23119:SF51">
    <property type="entry name" value="DISKS LARGE 1 TUMOR SUPPRESSOR PROTEIN"/>
    <property type="match status" value="1"/>
</dbReference>
<evidence type="ECO:0000256" key="1">
    <source>
        <dbReference type="ARBA" id="ARBA00004370"/>
    </source>
</evidence>
<dbReference type="GO" id="GO:0016020">
    <property type="term" value="C:membrane"/>
    <property type="evidence" value="ECO:0007669"/>
    <property type="project" value="UniProtKB-SubCell"/>
</dbReference>